<accession>A0ACC1TQS3</accession>
<name>A0ACC1TQS3_9AGAR</name>
<organism evidence="1 2">
    <name type="scientific">Lentinula aff. lateritia</name>
    <dbReference type="NCBI Taxonomy" id="2804960"/>
    <lineage>
        <taxon>Eukaryota</taxon>
        <taxon>Fungi</taxon>
        <taxon>Dikarya</taxon>
        <taxon>Basidiomycota</taxon>
        <taxon>Agaricomycotina</taxon>
        <taxon>Agaricomycetes</taxon>
        <taxon>Agaricomycetidae</taxon>
        <taxon>Agaricales</taxon>
        <taxon>Marasmiineae</taxon>
        <taxon>Omphalotaceae</taxon>
        <taxon>Lentinula</taxon>
    </lineage>
</organism>
<dbReference type="EMBL" id="MU795357">
    <property type="protein sequence ID" value="KAJ3806962.1"/>
    <property type="molecule type" value="Genomic_DNA"/>
</dbReference>
<dbReference type="Proteomes" id="UP001163835">
    <property type="component" value="Unassembled WGS sequence"/>
</dbReference>
<comment type="caution">
    <text evidence="1">The sequence shown here is derived from an EMBL/GenBank/DDBJ whole genome shotgun (WGS) entry which is preliminary data.</text>
</comment>
<keyword evidence="2" id="KW-1185">Reference proteome</keyword>
<evidence type="ECO:0000313" key="1">
    <source>
        <dbReference type="EMBL" id="KAJ3806962.1"/>
    </source>
</evidence>
<sequence>MDWSSGRWTQSFVQFYVGLKIGEHPAYTTTPQKYIQDSEFDLAGFGSHAREDGHLGPFNELIHDMGQGSVILRSGGGYDNQRHKVNGVLFSVPVNAQKILLENSREVQGRFIRRYPFISQLSTTQGIYNIPFSQVQHEMEDVEGRLWKERIIAHVLVGEDFSVTLQDNEIEGAPCTTTSISTSKNISKSARLSSLSALRYWRILVLTDFLSLMKFVKAPRRNVAMFWEDVRFMRKPTLRYKEANTDLEINDCCWGLEPGVWVDDLSKCMPAYTYTLIPDQNEPERICLVQAVRDPSESCDLGVLLSELPKNY</sequence>
<reference evidence="1" key="1">
    <citation type="submission" date="2022-09" db="EMBL/GenBank/DDBJ databases">
        <title>A Global Phylogenomic Analysis of the Shiitake Genus Lentinula.</title>
        <authorList>
            <consortium name="DOE Joint Genome Institute"/>
            <person name="Sierra-Patev S."/>
            <person name="Min B."/>
            <person name="Naranjo-Ortiz M."/>
            <person name="Looney B."/>
            <person name="Konkel Z."/>
            <person name="Slot J.C."/>
            <person name="Sakamoto Y."/>
            <person name="Steenwyk J.L."/>
            <person name="Rokas A."/>
            <person name="Carro J."/>
            <person name="Camarero S."/>
            <person name="Ferreira P."/>
            <person name="Molpeceres G."/>
            <person name="Ruiz-Duenas F.J."/>
            <person name="Serrano A."/>
            <person name="Henrissat B."/>
            <person name="Drula E."/>
            <person name="Hughes K.W."/>
            <person name="Mata J.L."/>
            <person name="Ishikawa N.K."/>
            <person name="Vargas-Isla R."/>
            <person name="Ushijima S."/>
            <person name="Smith C.A."/>
            <person name="Ahrendt S."/>
            <person name="Andreopoulos W."/>
            <person name="He G."/>
            <person name="Labutti K."/>
            <person name="Lipzen A."/>
            <person name="Ng V."/>
            <person name="Riley R."/>
            <person name="Sandor L."/>
            <person name="Barry K."/>
            <person name="Martinez A.T."/>
            <person name="Xiao Y."/>
            <person name="Gibbons J.G."/>
            <person name="Terashima K."/>
            <person name="Grigoriev I.V."/>
            <person name="Hibbett D.S."/>
        </authorList>
    </citation>
    <scope>NUCLEOTIDE SEQUENCE</scope>
    <source>
        <strain evidence="1">TMI1499</strain>
    </source>
</reference>
<protein>
    <submittedName>
        <fullName evidence="1">Uncharacterized protein</fullName>
    </submittedName>
</protein>
<proteinExistence type="predicted"/>
<evidence type="ECO:0000313" key="2">
    <source>
        <dbReference type="Proteomes" id="UP001163835"/>
    </source>
</evidence>
<gene>
    <name evidence="1" type="ORF">F5876DRAFT_68507</name>
</gene>